<keyword evidence="3" id="KW-0633">Potassium transport</keyword>
<evidence type="ECO:0000259" key="12">
    <source>
        <dbReference type="Pfam" id="PF23256"/>
    </source>
</evidence>
<feature type="transmembrane region" description="Helical" evidence="10">
    <location>
        <begin position="123"/>
        <end position="146"/>
    </location>
</feature>
<dbReference type="InterPro" id="IPR057291">
    <property type="entry name" value="CHX17_2nd"/>
</dbReference>
<feature type="transmembrane region" description="Helical" evidence="10">
    <location>
        <begin position="390"/>
        <end position="412"/>
    </location>
</feature>
<protein>
    <recommendedName>
        <fullName evidence="16">Cation/H+ exchanger domain-containing protein</fullName>
    </recommendedName>
</protein>
<dbReference type="InterPro" id="IPR038770">
    <property type="entry name" value="Na+/solute_symporter_sf"/>
</dbReference>
<dbReference type="EMBL" id="JAWPEI010000004">
    <property type="protein sequence ID" value="KAK4729356.1"/>
    <property type="molecule type" value="Genomic_DNA"/>
</dbReference>
<comment type="similarity">
    <text evidence="9">Belongs to the monovalent cation:proton antiporter 2 (CPA2) transporter (TC 2.A.37) family. CHX (TC 2.A.37.4) subfamily.</text>
</comment>
<organism evidence="14 15">
    <name type="scientific">Solanum pinnatisectum</name>
    <name type="common">tansyleaf nightshade</name>
    <dbReference type="NCBI Taxonomy" id="50273"/>
    <lineage>
        <taxon>Eukaryota</taxon>
        <taxon>Viridiplantae</taxon>
        <taxon>Streptophyta</taxon>
        <taxon>Embryophyta</taxon>
        <taxon>Tracheophyta</taxon>
        <taxon>Spermatophyta</taxon>
        <taxon>Magnoliopsida</taxon>
        <taxon>eudicotyledons</taxon>
        <taxon>Gunneridae</taxon>
        <taxon>Pentapetalae</taxon>
        <taxon>asterids</taxon>
        <taxon>lamiids</taxon>
        <taxon>Solanales</taxon>
        <taxon>Solanaceae</taxon>
        <taxon>Solanoideae</taxon>
        <taxon>Solaneae</taxon>
        <taxon>Solanum</taxon>
    </lineage>
</organism>
<evidence type="ECO:0000259" key="13">
    <source>
        <dbReference type="Pfam" id="PF23259"/>
    </source>
</evidence>
<keyword evidence="2" id="KW-0813">Transport</keyword>
<evidence type="ECO:0000256" key="10">
    <source>
        <dbReference type="SAM" id="Phobius"/>
    </source>
</evidence>
<dbReference type="GO" id="GO:1902600">
    <property type="term" value="P:proton transmembrane transport"/>
    <property type="evidence" value="ECO:0007669"/>
    <property type="project" value="InterPro"/>
</dbReference>
<gene>
    <name evidence="14" type="ORF">R3W88_022344</name>
</gene>
<evidence type="ECO:0000256" key="6">
    <source>
        <dbReference type="ARBA" id="ARBA00022989"/>
    </source>
</evidence>
<keyword evidence="15" id="KW-1185">Reference proteome</keyword>
<feature type="domain" description="Cation/H+ exchanger transmembrane" evidence="11">
    <location>
        <begin position="35"/>
        <end position="407"/>
    </location>
</feature>
<name>A0AAV9LUC1_9SOLN</name>
<keyword evidence="6 10" id="KW-1133">Transmembrane helix</keyword>
<feature type="transmembrane region" description="Helical" evidence="10">
    <location>
        <begin position="248"/>
        <end position="281"/>
    </location>
</feature>
<dbReference type="InterPro" id="IPR006153">
    <property type="entry name" value="Cation/H_exchanger_TM"/>
</dbReference>
<dbReference type="Proteomes" id="UP001311915">
    <property type="component" value="Unassembled WGS sequence"/>
</dbReference>
<evidence type="ECO:0000256" key="8">
    <source>
        <dbReference type="ARBA" id="ARBA00023136"/>
    </source>
</evidence>
<feature type="domain" description="Cation/H(+) antiporter central" evidence="12">
    <location>
        <begin position="462"/>
        <end position="563"/>
    </location>
</feature>
<feature type="transmembrane region" description="Helical" evidence="10">
    <location>
        <begin position="222"/>
        <end position="241"/>
    </location>
</feature>
<evidence type="ECO:0000313" key="15">
    <source>
        <dbReference type="Proteomes" id="UP001311915"/>
    </source>
</evidence>
<feature type="transmembrane region" description="Helical" evidence="10">
    <location>
        <begin position="94"/>
        <end position="111"/>
    </location>
</feature>
<evidence type="ECO:0000256" key="7">
    <source>
        <dbReference type="ARBA" id="ARBA00023065"/>
    </source>
</evidence>
<dbReference type="InterPro" id="IPR057290">
    <property type="entry name" value="CHX17_C"/>
</dbReference>
<dbReference type="PANTHER" id="PTHR32468">
    <property type="entry name" value="CATION/H + ANTIPORTER"/>
    <property type="match status" value="1"/>
</dbReference>
<dbReference type="Gene3D" id="1.20.1530.20">
    <property type="match status" value="1"/>
</dbReference>
<dbReference type="GO" id="GO:0006885">
    <property type="term" value="P:regulation of pH"/>
    <property type="evidence" value="ECO:0007669"/>
    <property type="project" value="TreeGrafter"/>
</dbReference>
<dbReference type="GO" id="GO:0012505">
    <property type="term" value="C:endomembrane system"/>
    <property type="evidence" value="ECO:0007669"/>
    <property type="project" value="TreeGrafter"/>
</dbReference>
<comment type="caution">
    <text evidence="14">The sequence shown here is derived from an EMBL/GenBank/DDBJ whole genome shotgun (WGS) entry which is preliminary data.</text>
</comment>
<reference evidence="14 15" key="1">
    <citation type="submission" date="2023-10" db="EMBL/GenBank/DDBJ databases">
        <title>Genome-Wide Identification Analysis in wild type Solanum Pinnatisectum Reveals Some Genes Defensing Phytophthora Infestans.</title>
        <authorList>
            <person name="Sun C."/>
        </authorList>
    </citation>
    <scope>NUCLEOTIDE SEQUENCE [LARGE SCALE GENOMIC DNA]</scope>
    <source>
        <strain evidence="14">LQN</strain>
        <tissue evidence="14">Leaf</tissue>
    </source>
</reference>
<dbReference type="Pfam" id="PF23256">
    <property type="entry name" value="CHX17_2nd"/>
    <property type="match status" value="1"/>
</dbReference>
<dbReference type="GO" id="GO:0016020">
    <property type="term" value="C:membrane"/>
    <property type="evidence" value="ECO:0007669"/>
    <property type="project" value="UniProtKB-SubCell"/>
</dbReference>
<evidence type="ECO:0000256" key="1">
    <source>
        <dbReference type="ARBA" id="ARBA00004141"/>
    </source>
</evidence>
<evidence type="ECO:0008006" key="16">
    <source>
        <dbReference type="Google" id="ProtNLM"/>
    </source>
</evidence>
<feature type="transmembrane region" description="Helical" evidence="10">
    <location>
        <begin position="196"/>
        <end position="216"/>
    </location>
</feature>
<sequence length="718" mass="78088">MKATSNEIFQGDNPLGYALPLAIVQIWLVLVLTRVLAYILRPLRQPHVIAEISKFFFSPFILSGGILLGPSALGRNLKYLNAIFPPKSLTVLDTLANFGLLFFLFLVGLELDPRSLRRTGKKALSIALAGISLPFGLRVGTSFILRGTIAKGVSQGLFLVFSGSRPFNHCLPCLGAILAELKLLTTDVGRMAMSAAVVNIVAAWILLALAIALSSTSHSPLISLWVLLCGTGFVLLCIVLGEPVDELYICATFGAVLVAEFVTDAIGIHALFGAFVLVILVPKEGPFSAALVEKVEDLVSGLFLPLYFVSSGPKMNVATIQGAQSWGLLGLVIFTSCFGKIIGTFLVSLLCKMPVQEVVTLGFLMNTKGLEELIVLNIGKYRGVLNDQTFAIMVLMALFTTFITSPIVVSVYKPAKLAITNKKNIPTMINLIEASRGTTTNDGLRVYAMYLIELLEKILMVSNSDSNQIVVAFEMFENLSKVSIRPTTAISPMCTMHEDIITGAKRKRVEMIILPFHKHQRIDGHLETTRADLRHVNQRVLQHAPCSVVDRGFGGASHVSASNVDFKVTILFLGGHDDREALAYSMHMAEHPGINLLVVRFLVDPEVVGGSVTLDMDQTYSTEAQSKDEELLTDLKHKLSKNNSIKYEEKLVKDAAGTTKLICAYNRCNLFLVGRISEGEVAAALDKKSDCPKLGPLGNLLTCPEFSTTTSVLAVQQY</sequence>
<dbReference type="PANTHER" id="PTHR32468:SF177">
    <property type="entry name" value="CATION_H(+) ANTIPORTER 18-LIKE"/>
    <property type="match status" value="1"/>
</dbReference>
<dbReference type="Pfam" id="PF23259">
    <property type="entry name" value="CHX17_C"/>
    <property type="match status" value="1"/>
</dbReference>
<keyword evidence="8 10" id="KW-0472">Membrane</keyword>
<evidence type="ECO:0000256" key="3">
    <source>
        <dbReference type="ARBA" id="ARBA00022538"/>
    </source>
</evidence>
<feature type="transmembrane region" description="Helical" evidence="10">
    <location>
        <begin position="17"/>
        <end position="40"/>
    </location>
</feature>
<feature type="transmembrane region" description="Helical" evidence="10">
    <location>
        <begin position="326"/>
        <end position="351"/>
    </location>
</feature>
<feature type="domain" description="Cation/H(+) antiporter C-terminal" evidence="13">
    <location>
        <begin position="567"/>
        <end position="718"/>
    </location>
</feature>
<accession>A0AAV9LUC1</accession>
<evidence type="ECO:0000256" key="4">
    <source>
        <dbReference type="ARBA" id="ARBA00022692"/>
    </source>
</evidence>
<keyword evidence="4 10" id="KW-0812">Transmembrane</keyword>
<evidence type="ECO:0000313" key="14">
    <source>
        <dbReference type="EMBL" id="KAK4729356.1"/>
    </source>
</evidence>
<dbReference type="AlphaFoldDB" id="A0AAV9LUC1"/>
<evidence type="ECO:0000259" key="11">
    <source>
        <dbReference type="Pfam" id="PF00999"/>
    </source>
</evidence>
<comment type="subcellular location">
    <subcellularLocation>
        <location evidence="1">Membrane</location>
        <topology evidence="1">Multi-pass membrane protein</topology>
    </subcellularLocation>
</comment>
<proteinExistence type="inferred from homology"/>
<keyword evidence="5" id="KW-0630">Potassium</keyword>
<dbReference type="Pfam" id="PF00999">
    <property type="entry name" value="Na_H_Exchanger"/>
    <property type="match status" value="1"/>
</dbReference>
<dbReference type="Gene3D" id="3.40.50.12370">
    <property type="match status" value="1"/>
</dbReference>
<evidence type="ECO:0000256" key="5">
    <source>
        <dbReference type="ARBA" id="ARBA00022958"/>
    </source>
</evidence>
<dbReference type="GO" id="GO:0015297">
    <property type="term" value="F:antiporter activity"/>
    <property type="evidence" value="ECO:0007669"/>
    <property type="project" value="InterPro"/>
</dbReference>
<evidence type="ECO:0000256" key="2">
    <source>
        <dbReference type="ARBA" id="ARBA00022448"/>
    </source>
</evidence>
<feature type="transmembrane region" description="Helical" evidence="10">
    <location>
        <begin position="52"/>
        <end position="74"/>
    </location>
</feature>
<dbReference type="GO" id="GO:0006813">
    <property type="term" value="P:potassium ion transport"/>
    <property type="evidence" value="ECO:0007669"/>
    <property type="project" value="UniProtKB-KW"/>
</dbReference>
<evidence type="ECO:0000256" key="9">
    <source>
        <dbReference type="ARBA" id="ARBA00038341"/>
    </source>
</evidence>
<dbReference type="InterPro" id="IPR050794">
    <property type="entry name" value="CPA2_transporter"/>
</dbReference>
<keyword evidence="7" id="KW-0406">Ion transport</keyword>